<feature type="domain" description="Plastocyanin-like" evidence="10">
    <location>
        <begin position="36"/>
        <end position="152"/>
    </location>
</feature>
<evidence type="ECO:0000259" key="8">
    <source>
        <dbReference type="Pfam" id="PF00394"/>
    </source>
</evidence>
<dbReference type="InterPro" id="IPR045087">
    <property type="entry name" value="Cu-oxidase_fam"/>
</dbReference>
<feature type="signal peptide" evidence="7">
    <location>
        <begin position="1"/>
        <end position="17"/>
    </location>
</feature>
<accession>A0AA39JTH7</accession>
<dbReference type="Gene3D" id="2.60.40.420">
    <property type="entry name" value="Cupredoxins - blue copper proteins"/>
    <property type="match status" value="3"/>
</dbReference>
<evidence type="ECO:0000313" key="12">
    <source>
        <dbReference type="Proteomes" id="UP001175226"/>
    </source>
</evidence>
<evidence type="ECO:0000256" key="2">
    <source>
        <dbReference type="ARBA" id="ARBA00022723"/>
    </source>
</evidence>
<comment type="caution">
    <text evidence="11">The sequence shown here is derived from an EMBL/GenBank/DDBJ whole genome shotgun (WGS) entry which is preliminary data.</text>
</comment>
<dbReference type="PROSITE" id="PS00079">
    <property type="entry name" value="MULTICOPPER_OXIDASE1"/>
    <property type="match status" value="1"/>
</dbReference>
<keyword evidence="12" id="KW-1185">Reference proteome</keyword>
<evidence type="ECO:0000256" key="4">
    <source>
        <dbReference type="ARBA" id="ARBA00023008"/>
    </source>
</evidence>
<dbReference type="CDD" id="cd13903">
    <property type="entry name" value="CuRO_3_Tv-LCC_like"/>
    <property type="match status" value="1"/>
</dbReference>
<evidence type="ECO:0000256" key="6">
    <source>
        <dbReference type="ARBA" id="ARBA00023180"/>
    </source>
</evidence>
<dbReference type="PANTHER" id="PTHR11709">
    <property type="entry name" value="MULTI-COPPER OXIDASE"/>
    <property type="match status" value="1"/>
</dbReference>
<keyword evidence="2" id="KW-0479">Metal-binding</keyword>
<dbReference type="Pfam" id="PF07732">
    <property type="entry name" value="Cu-oxidase_3"/>
    <property type="match status" value="1"/>
</dbReference>
<keyword evidence="5" id="KW-1015">Disulfide bond</keyword>
<feature type="domain" description="Plastocyanin-like" evidence="9">
    <location>
        <begin position="315"/>
        <end position="417"/>
    </location>
</feature>
<dbReference type="InterPro" id="IPR011706">
    <property type="entry name" value="Cu-oxidase_C"/>
</dbReference>
<name>A0AA39JTH7_9AGAR</name>
<dbReference type="EMBL" id="JAUEPT010000009">
    <property type="protein sequence ID" value="KAK0448523.1"/>
    <property type="molecule type" value="Genomic_DNA"/>
</dbReference>
<feature type="domain" description="Plastocyanin-like" evidence="8">
    <location>
        <begin position="166"/>
        <end position="243"/>
    </location>
</feature>
<keyword evidence="4" id="KW-0186">Copper</keyword>
<gene>
    <name evidence="11" type="ORF">EV421DRAFT_1889244</name>
</gene>
<dbReference type="Pfam" id="PF07731">
    <property type="entry name" value="Cu-oxidase_2"/>
    <property type="match status" value="1"/>
</dbReference>
<comment type="similarity">
    <text evidence="1">Belongs to the multicopper oxidase family.</text>
</comment>
<evidence type="ECO:0000259" key="9">
    <source>
        <dbReference type="Pfam" id="PF07731"/>
    </source>
</evidence>
<feature type="chain" id="PRO_5041382195" evidence="7">
    <location>
        <begin position="18"/>
        <end position="435"/>
    </location>
</feature>
<evidence type="ECO:0000256" key="1">
    <source>
        <dbReference type="ARBA" id="ARBA00010609"/>
    </source>
</evidence>
<keyword evidence="7" id="KW-0732">Signal</keyword>
<dbReference type="InterPro" id="IPR001117">
    <property type="entry name" value="Cu-oxidase_2nd"/>
</dbReference>
<protein>
    <submittedName>
        <fullName evidence="11">Laccase</fullName>
    </submittedName>
</protein>
<evidence type="ECO:0000256" key="7">
    <source>
        <dbReference type="SAM" id="SignalP"/>
    </source>
</evidence>
<keyword evidence="6" id="KW-0325">Glycoprotein</keyword>
<evidence type="ECO:0000259" key="10">
    <source>
        <dbReference type="Pfam" id="PF07732"/>
    </source>
</evidence>
<dbReference type="Proteomes" id="UP001175226">
    <property type="component" value="Unassembled WGS sequence"/>
</dbReference>
<dbReference type="AlphaFoldDB" id="A0AA39JTH7"/>
<dbReference type="InterPro" id="IPR033138">
    <property type="entry name" value="Cu_oxidase_CS"/>
</dbReference>
<dbReference type="GO" id="GO:0005507">
    <property type="term" value="F:copper ion binding"/>
    <property type="evidence" value="ECO:0007669"/>
    <property type="project" value="InterPro"/>
</dbReference>
<dbReference type="SUPFAM" id="SSF49503">
    <property type="entry name" value="Cupredoxins"/>
    <property type="match status" value="2"/>
</dbReference>
<dbReference type="Pfam" id="PF00394">
    <property type="entry name" value="Cu-oxidase"/>
    <property type="match status" value="1"/>
</dbReference>
<evidence type="ECO:0000256" key="3">
    <source>
        <dbReference type="ARBA" id="ARBA00023002"/>
    </source>
</evidence>
<reference evidence="11" key="1">
    <citation type="submission" date="2023-06" db="EMBL/GenBank/DDBJ databases">
        <authorList>
            <consortium name="Lawrence Berkeley National Laboratory"/>
            <person name="Ahrendt S."/>
            <person name="Sahu N."/>
            <person name="Indic B."/>
            <person name="Wong-Bajracharya J."/>
            <person name="Merenyi Z."/>
            <person name="Ke H.-M."/>
            <person name="Monk M."/>
            <person name="Kocsube S."/>
            <person name="Drula E."/>
            <person name="Lipzen A."/>
            <person name="Balint B."/>
            <person name="Henrissat B."/>
            <person name="Andreopoulos B."/>
            <person name="Martin F.M."/>
            <person name="Harder C.B."/>
            <person name="Rigling D."/>
            <person name="Ford K.L."/>
            <person name="Foster G.D."/>
            <person name="Pangilinan J."/>
            <person name="Papanicolaou A."/>
            <person name="Barry K."/>
            <person name="LaButti K."/>
            <person name="Viragh M."/>
            <person name="Koriabine M."/>
            <person name="Yan M."/>
            <person name="Riley R."/>
            <person name="Champramary S."/>
            <person name="Plett K.L."/>
            <person name="Tsai I.J."/>
            <person name="Slot J."/>
            <person name="Sipos G."/>
            <person name="Plett J."/>
            <person name="Nagy L.G."/>
            <person name="Grigoriev I.V."/>
        </authorList>
    </citation>
    <scope>NUCLEOTIDE SEQUENCE</scope>
    <source>
        <strain evidence="11">FPL87.14</strain>
    </source>
</reference>
<keyword evidence="3" id="KW-0560">Oxidoreductase</keyword>
<dbReference type="PANTHER" id="PTHR11709:SF511">
    <property type="entry name" value="LACCASE"/>
    <property type="match status" value="1"/>
</dbReference>
<proteinExistence type="inferred from homology"/>
<sequence length="435" mass="48167">MTKSSFSQLSLWSLALASYLGETLVKIGPVGDLIITNADVGPDGYTRMAVLAGSTINGELIVGQKGDDFAINVINNLNDSSIVQSTSIHWHGLVQRGTSWADGTAFVTGWPISHNNSLYKFNAGDQAGTFWYHSHLSTQYCEGLRGPMIICDSLDPHTGFYDVDDENTIITLSDWNHVLTKTLKEPTSDATLINGLGCGDPTTELAIISVKQGTRYRFRLINMACGAYFTFSIERHLMKIIELRIFVGKSSSFDWLDANQDVQNYCKIRILSYLVFLLYLKILGFVPTSMSGSPGFPEQEDVDYSWTLNMLYRSTLLPAGSVYALPPNSTIELSVPGFSVGHGHAFHLHGHTFDVIRTAGSSTYNYENPVRRDVVHIGDIGANVTIRFKTDNAGPWLFHCHTNWHLNKGFAVVFAEDTEWENLCSIYDALPASEP</sequence>
<evidence type="ECO:0000313" key="11">
    <source>
        <dbReference type="EMBL" id="KAK0448523.1"/>
    </source>
</evidence>
<dbReference type="InterPro" id="IPR011707">
    <property type="entry name" value="Cu-oxidase-like_N"/>
</dbReference>
<dbReference type="GO" id="GO:0016491">
    <property type="term" value="F:oxidoreductase activity"/>
    <property type="evidence" value="ECO:0007669"/>
    <property type="project" value="UniProtKB-KW"/>
</dbReference>
<dbReference type="InterPro" id="IPR008972">
    <property type="entry name" value="Cupredoxin"/>
</dbReference>
<evidence type="ECO:0000256" key="5">
    <source>
        <dbReference type="ARBA" id="ARBA00023157"/>
    </source>
</evidence>
<organism evidence="11 12">
    <name type="scientific">Armillaria borealis</name>
    <dbReference type="NCBI Taxonomy" id="47425"/>
    <lineage>
        <taxon>Eukaryota</taxon>
        <taxon>Fungi</taxon>
        <taxon>Dikarya</taxon>
        <taxon>Basidiomycota</taxon>
        <taxon>Agaricomycotina</taxon>
        <taxon>Agaricomycetes</taxon>
        <taxon>Agaricomycetidae</taxon>
        <taxon>Agaricales</taxon>
        <taxon>Marasmiineae</taxon>
        <taxon>Physalacriaceae</taxon>
        <taxon>Armillaria</taxon>
    </lineage>
</organism>